<evidence type="ECO:0000313" key="4">
    <source>
        <dbReference type="Proteomes" id="UP000318571"/>
    </source>
</evidence>
<dbReference type="SUPFAM" id="SSF47473">
    <property type="entry name" value="EF-hand"/>
    <property type="match status" value="1"/>
</dbReference>
<protein>
    <recommendedName>
        <fullName evidence="2">EF-hand domain-containing protein</fullName>
    </recommendedName>
</protein>
<dbReference type="InterPro" id="IPR011992">
    <property type="entry name" value="EF-hand-dom_pair"/>
</dbReference>
<keyword evidence="1" id="KW-0175">Coiled coil</keyword>
<sequence length="576" mass="66359">MALSFEELAAVFQICDVDNKGFICAKDLVRVSAQFSTSSSSPSSSNGIEQVISLLQLEDHDELDFGQFCTRVQQVLKHSPLTRDALTLEASGEGFPVERTTRSHARRNLFDAMNSFQSPPIVDDVHRSLKKIQRQLLEMRDASLDSKSEILSLMKETSKRHEDEFNRRVLQIQNLYEEKLMSEQKHMEDLLRMDERDRSAQLDKMDDDKKAMLVQLHTLKDQVKGLNARLESKEEQIILLQKCQEKTQNNLLTIGQAKEEASKHCSELKVSNCILEEKVKILEEKVLLESENNVRVKREFEAERDRFDEERLSLSFEKASFSSEKDEFRAVLHSLLQQIMDQKAMSEQNVVRLSEPLSPRFDLAVEMLENDNELLAKVESLTAENQELKDRIENLVEQKEALQEQLERVRNEREDFRKSFRSLECAKTEESRSLIQQFTGALHNSKMKTRLKELDQKLSETNQRMEAQKSSYSLELNALRVSLINSRNALQMLQSEKEGEINDLKLRLREGESELKCVKEAAGFIQASQDDKRCLSILVDDIGRQQEAILTRLEALENRRISSKATSFSSPDVLPC</sequence>
<evidence type="ECO:0000256" key="1">
    <source>
        <dbReference type="SAM" id="Coils"/>
    </source>
</evidence>
<dbReference type="InterPro" id="IPR002048">
    <property type="entry name" value="EF_hand_dom"/>
</dbReference>
<dbReference type="EMBL" id="VCGU01000009">
    <property type="protein sequence ID" value="TRY71132.1"/>
    <property type="molecule type" value="Genomic_DNA"/>
</dbReference>
<gene>
    <name evidence="3" type="ORF">TCAL_17304</name>
</gene>
<organism evidence="3 4">
    <name type="scientific">Tigriopus californicus</name>
    <name type="common">Marine copepod</name>
    <dbReference type="NCBI Taxonomy" id="6832"/>
    <lineage>
        <taxon>Eukaryota</taxon>
        <taxon>Metazoa</taxon>
        <taxon>Ecdysozoa</taxon>
        <taxon>Arthropoda</taxon>
        <taxon>Crustacea</taxon>
        <taxon>Multicrustacea</taxon>
        <taxon>Hexanauplia</taxon>
        <taxon>Copepoda</taxon>
        <taxon>Harpacticoida</taxon>
        <taxon>Harpacticidae</taxon>
        <taxon>Tigriopus</taxon>
    </lineage>
</organism>
<evidence type="ECO:0000259" key="2">
    <source>
        <dbReference type="PROSITE" id="PS50222"/>
    </source>
</evidence>
<feature type="domain" description="EF-hand" evidence="2">
    <location>
        <begin position="3"/>
        <end position="38"/>
    </location>
</feature>
<keyword evidence="4" id="KW-1185">Reference proteome</keyword>
<feature type="coiled-coil region" evidence="1">
    <location>
        <begin position="371"/>
        <end position="521"/>
    </location>
</feature>
<reference evidence="3 4" key="1">
    <citation type="journal article" date="2018" name="Nat. Ecol. Evol.">
        <title>Genomic signatures of mitonuclear coevolution across populations of Tigriopus californicus.</title>
        <authorList>
            <person name="Barreto F.S."/>
            <person name="Watson E.T."/>
            <person name="Lima T.G."/>
            <person name="Willett C.S."/>
            <person name="Edmands S."/>
            <person name="Li W."/>
            <person name="Burton R.S."/>
        </authorList>
    </citation>
    <scope>NUCLEOTIDE SEQUENCE [LARGE SCALE GENOMIC DNA]</scope>
    <source>
        <strain evidence="3 4">San Diego</strain>
    </source>
</reference>
<name>A0A553P0K7_TIGCA</name>
<dbReference type="Proteomes" id="UP000318571">
    <property type="component" value="Chromosome 9"/>
</dbReference>
<dbReference type="PROSITE" id="PS50222">
    <property type="entry name" value="EF_HAND_2"/>
    <property type="match status" value="1"/>
</dbReference>
<dbReference type="GO" id="GO:0005509">
    <property type="term" value="F:calcium ion binding"/>
    <property type="evidence" value="ECO:0007669"/>
    <property type="project" value="InterPro"/>
</dbReference>
<proteinExistence type="predicted"/>
<dbReference type="OMA" id="NEREDFR"/>
<comment type="caution">
    <text evidence="3">The sequence shown here is derived from an EMBL/GenBank/DDBJ whole genome shotgun (WGS) entry which is preliminary data.</text>
</comment>
<dbReference type="AlphaFoldDB" id="A0A553P0K7"/>
<evidence type="ECO:0000313" key="3">
    <source>
        <dbReference type="EMBL" id="TRY71132.1"/>
    </source>
</evidence>
<accession>A0A553P0K7</accession>